<accession>A0A6A7BF68</accession>
<dbReference type="InterPro" id="IPR007577">
    <property type="entry name" value="GlycoTrfase_DXD_sugar-bd_CS"/>
</dbReference>
<keyword evidence="3" id="KW-1133">Transmembrane helix</keyword>
<dbReference type="Pfam" id="PF04488">
    <property type="entry name" value="Gly_transf_sug"/>
    <property type="match status" value="1"/>
</dbReference>
<gene>
    <name evidence="4" type="ORF">T440DRAFT_465148</name>
</gene>
<reference evidence="4" key="1">
    <citation type="submission" date="2020-01" db="EMBL/GenBank/DDBJ databases">
        <authorList>
            <consortium name="DOE Joint Genome Institute"/>
            <person name="Haridas S."/>
            <person name="Albert R."/>
            <person name="Binder M."/>
            <person name="Bloem J."/>
            <person name="Labutti K."/>
            <person name="Salamov A."/>
            <person name="Andreopoulos B."/>
            <person name="Baker S.E."/>
            <person name="Barry K."/>
            <person name="Bills G."/>
            <person name="Bluhm B.H."/>
            <person name="Cannon C."/>
            <person name="Castanera R."/>
            <person name="Culley D.E."/>
            <person name="Daum C."/>
            <person name="Ezra D."/>
            <person name="Gonzalez J.B."/>
            <person name="Henrissat B."/>
            <person name="Kuo A."/>
            <person name="Liang C."/>
            <person name="Lipzen A."/>
            <person name="Lutzoni F."/>
            <person name="Magnuson J."/>
            <person name="Mondo S."/>
            <person name="Nolan M."/>
            <person name="Ohm R."/>
            <person name="Pangilinan J."/>
            <person name="Park H.-J."/>
            <person name="Ramirez L."/>
            <person name="Alfaro M."/>
            <person name="Sun H."/>
            <person name="Tritt A."/>
            <person name="Yoshinaga Y."/>
            <person name="Zwiers L.-H."/>
            <person name="Turgeon B.G."/>
            <person name="Goodwin S.B."/>
            <person name="Spatafora J.W."/>
            <person name="Crous P.W."/>
            <person name="Grigoriev I.V."/>
        </authorList>
    </citation>
    <scope>NUCLEOTIDE SEQUENCE</scope>
    <source>
        <strain evidence="4">IPT5</strain>
    </source>
</reference>
<protein>
    <submittedName>
        <fullName evidence="4">Glycosyltransferase family 32 protein</fullName>
    </submittedName>
</protein>
<dbReference type="OrthoDB" id="409543at2759"/>
<dbReference type="Gene3D" id="3.90.550.20">
    <property type="match status" value="1"/>
</dbReference>
<comment type="similarity">
    <text evidence="1">Belongs to the glycosyltransferase 32 family.</text>
</comment>
<evidence type="ECO:0000256" key="1">
    <source>
        <dbReference type="ARBA" id="ARBA00009003"/>
    </source>
</evidence>
<evidence type="ECO:0000256" key="3">
    <source>
        <dbReference type="SAM" id="Phobius"/>
    </source>
</evidence>
<dbReference type="PANTHER" id="PTHR31834">
    <property type="entry name" value="INITIATION-SPECIFIC ALPHA-1,6-MANNOSYLTRANSFERASE"/>
    <property type="match status" value="1"/>
</dbReference>
<proteinExistence type="inferred from homology"/>
<dbReference type="SUPFAM" id="SSF53448">
    <property type="entry name" value="Nucleotide-diphospho-sugar transferases"/>
    <property type="match status" value="1"/>
</dbReference>
<evidence type="ECO:0000256" key="2">
    <source>
        <dbReference type="SAM" id="MobiDB-lite"/>
    </source>
</evidence>
<keyword evidence="3" id="KW-0812">Transmembrane</keyword>
<dbReference type="GO" id="GO:0006487">
    <property type="term" value="P:protein N-linked glycosylation"/>
    <property type="evidence" value="ECO:0007669"/>
    <property type="project" value="TreeGrafter"/>
</dbReference>
<dbReference type="GO" id="GO:0000009">
    <property type="term" value="F:alpha-1,6-mannosyltransferase activity"/>
    <property type="evidence" value="ECO:0007669"/>
    <property type="project" value="InterPro"/>
</dbReference>
<dbReference type="GO" id="GO:0000136">
    <property type="term" value="C:mannan polymerase complex"/>
    <property type="evidence" value="ECO:0007669"/>
    <property type="project" value="TreeGrafter"/>
</dbReference>
<dbReference type="EMBL" id="MU006293">
    <property type="protein sequence ID" value="KAF2854136.1"/>
    <property type="molecule type" value="Genomic_DNA"/>
</dbReference>
<dbReference type="AlphaFoldDB" id="A0A6A7BF68"/>
<feature type="transmembrane region" description="Helical" evidence="3">
    <location>
        <begin position="12"/>
        <end position="30"/>
    </location>
</feature>
<name>A0A6A7BF68_9PLEO</name>
<evidence type="ECO:0000313" key="5">
    <source>
        <dbReference type="Proteomes" id="UP000799423"/>
    </source>
</evidence>
<dbReference type="InterPro" id="IPR029044">
    <property type="entry name" value="Nucleotide-diphossugar_trans"/>
</dbReference>
<dbReference type="Proteomes" id="UP000799423">
    <property type="component" value="Unassembled WGS sequence"/>
</dbReference>
<dbReference type="PANTHER" id="PTHR31834:SF8">
    <property type="entry name" value="TRANSFERASE, PUTATIVE (AFU_ORTHOLOGUE AFUA_6G14040)-RELATED"/>
    <property type="match status" value="1"/>
</dbReference>
<keyword evidence="3" id="KW-0472">Membrane</keyword>
<feature type="region of interest" description="Disordered" evidence="2">
    <location>
        <begin position="287"/>
        <end position="319"/>
    </location>
</feature>
<sequence>MVLSRVSLLKVFNYHTLLALCALGLIYHFYSLNAASTFGHAAPKDAIVPATPRTGEIPKILWYKLGPRGMTDDTRKWTDSCIQPNPTYRAEFLTDETSDAWVRKTFSPSRPELVESYLALSVPIFKADILRYLLLWDQGGIWSDLDVSCNGIPIDDWVPAEYKDKANLVVGWEFDQGWEGQYVRQFTSWTIMSAPRSPHMLQVIDDIFLDLEKITATNDIAVQNVTLALAGDVVDFSGPRRLTRSIYTSLSNMMNATVGPLDVQEILKPKLVGDVLVMPGKSFAASSNRYTPEQERELPPSLVTHHYAGSWKNDHGGES</sequence>
<evidence type="ECO:0000313" key="4">
    <source>
        <dbReference type="EMBL" id="KAF2854136.1"/>
    </source>
</evidence>
<keyword evidence="5" id="KW-1185">Reference proteome</keyword>
<organism evidence="4 5">
    <name type="scientific">Plenodomus tracheiphilus IPT5</name>
    <dbReference type="NCBI Taxonomy" id="1408161"/>
    <lineage>
        <taxon>Eukaryota</taxon>
        <taxon>Fungi</taxon>
        <taxon>Dikarya</taxon>
        <taxon>Ascomycota</taxon>
        <taxon>Pezizomycotina</taxon>
        <taxon>Dothideomycetes</taxon>
        <taxon>Pleosporomycetidae</taxon>
        <taxon>Pleosporales</taxon>
        <taxon>Pleosporineae</taxon>
        <taxon>Leptosphaeriaceae</taxon>
        <taxon>Plenodomus</taxon>
    </lineage>
</organism>
<dbReference type="InterPro" id="IPR039367">
    <property type="entry name" value="Och1-like"/>
</dbReference>